<dbReference type="CDD" id="cd04301">
    <property type="entry name" value="NAT_SF"/>
    <property type="match status" value="1"/>
</dbReference>
<dbReference type="AlphaFoldDB" id="A0A8K0SZC4"/>
<gene>
    <name evidence="2" type="ORF">B0I35DRAFT_426629</name>
</gene>
<feature type="domain" description="N-acetyltransferase" evidence="1">
    <location>
        <begin position="31"/>
        <end position="211"/>
    </location>
</feature>
<dbReference type="PANTHER" id="PTHR42791">
    <property type="entry name" value="GNAT FAMILY ACETYLTRANSFERASE"/>
    <property type="match status" value="1"/>
</dbReference>
<evidence type="ECO:0000259" key="1">
    <source>
        <dbReference type="PROSITE" id="PS51186"/>
    </source>
</evidence>
<accession>A0A8K0SZC4</accession>
<proteinExistence type="predicted"/>
<dbReference type="EMBL" id="JAGPNK010000004">
    <property type="protein sequence ID" value="KAH7322866.1"/>
    <property type="molecule type" value="Genomic_DNA"/>
</dbReference>
<keyword evidence="3" id="KW-1185">Reference proteome</keyword>
<dbReference type="GO" id="GO:0016747">
    <property type="term" value="F:acyltransferase activity, transferring groups other than amino-acyl groups"/>
    <property type="evidence" value="ECO:0007669"/>
    <property type="project" value="InterPro"/>
</dbReference>
<reference evidence="2" key="1">
    <citation type="journal article" date="2021" name="Nat. Commun.">
        <title>Genetic determinants of endophytism in the Arabidopsis root mycobiome.</title>
        <authorList>
            <person name="Mesny F."/>
            <person name="Miyauchi S."/>
            <person name="Thiergart T."/>
            <person name="Pickel B."/>
            <person name="Atanasova L."/>
            <person name="Karlsson M."/>
            <person name="Huettel B."/>
            <person name="Barry K.W."/>
            <person name="Haridas S."/>
            <person name="Chen C."/>
            <person name="Bauer D."/>
            <person name="Andreopoulos W."/>
            <person name="Pangilinan J."/>
            <person name="LaButti K."/>
            <person name="Riley R."/>
            <person name="Lipzen A."/>
            <person name="Clum A."/>
            <person name="Drula E."/>
            <person name="Henrissat B."/>
            <person name="Kohler A."/>
            <person name="Grigoriev I.V."/>
            <person name="Martin F.M."/>
            <person name="Hacquard S."/>
        </authorList>
    </citation>
    <scope>NUCLEOTIDE SEQUENCE</scope>
    <source>
        <strain evidence="2">MPI-CAGE-CH-0235</strain>
    </source>
</reference>
<dbReference type="PANTHER" id="PTHR42791:SF2">
    <property type="entry name" value="N-ACETYLTRANSFERASE DOMAIN-CONTAINING PROTEIN"/>
    <property type="match status" value="1"/>
</dbReference>
<evidence type="ECO:0000313" key="2">
    <source>
        <dbReference type="EMBL" id="KAH7322866.1"/>
    </source>
</evidence>
<dbReference type="Pfam" id="PF13508">
    <property type="entry name" value="Acetyltransf_7"/>
    <property type="match status" value="1"/>
</dbReference>
<dbReference type="PROSITE" id="PS51186">
    <property type="entry name" value="GNAT"/>
    <property type="match status" value="1"/>
</dbReference>
<dbReference type="SUPFAM" id="SSF55729">
    <property type="entry name" value="Acyl-CoA N-acyltransferases (Nat)"/>
    <property type="match status" value="1"/>
</dbReference>
<evidence type="ECO:0000313" key="3">
    <source>
        <dbReference type="Proteomes" id="UP000813444"/>
    </source>
</evidence>
<name>A0A8K0SZC4_9HYPO</name>
<sequence length="214" mass="23697">MPLQLRRAVEKDIPGIVQATVASFHADTDIISSRLFPSHLRPAGVSYEEAATPWWLARFTLYMKAPRPVFVVVTDDELNGEIVGFAMWERPVSGSDAQPLPYIEPVPGFDEKAFEEMKEILGKDVLETFGPDGDDDLWCLGNLGVHPRHQGRGVGKLLLRWGMEQAAAEGKDCHLVATPAGFLLYKKSGFEVLRELSILGGPHYSMVLRHSSQA</sequence>
<dbReference type="Gene3D" id="3.40.630.30">
    <property type="match status" value="1"/>
</dbReference>
<dbReference type="InterPro" id="IPR016181">
    <property type="entry name" value="Acyl_CoA_acyltransferase"/>
</dbReference>
<organism evidence="2 3">
    <name type="scientific">Stachybotrys elegans</name>
    <dbReference type="NCBI Taxonomy" id="80388"/>
    <lineage>
        <taxon>Eukaryota</taxon>
        <taxon>Fungi</taxon>
        <taxon>Dikarya</taxon>
        <taxon>Ascomycota</taxon>
        <taxon>Pezizomycotina</taxon>
        <taxon>Sordariomycetes</taxon>
        <taxon>Hypocreomycetidae</taxon>
        <taxon>Hypocreales</taxon>
        <taxon>Stachybotryaceae</taxon>
        <taxon>Stachybotrys</taxon>
    </lineage>
</organism>
<dbReference type="InterPro" id="IPR052523">
    <property type="entry name" value="Trichothecene_AcTrans"/>
</dbReference>
<dbReference type="OrthoDB" id="10017208at2759"/>
<dbReference type="Proteomes" id="UP000813444">
    <property type="component" value="Unassembled WGS sequence"/>
</dbReference>
<comment type="caution">
    <text evidence="2">The sequence shown here is derived from an EMBL/GenBank/DDBJ whole genome shotgun (WGS) entry which is preliminary data.</text>
</comment>
<protein>
    <submittedName>
        <fullName evidence="2">Acyl-CoA N-acyltransferase</fullName>
    </submittedName>
</protein>
<dbReference type="InterPro" id="IPR000182">
    <property type="entry name" value="GNAT_dom"/>
</dbReference>